<gene>
    <name evidence="1" type="ORF">METZ01_LOCUS32654</name>
</gene>
<dbReference type="Gene3D" id="3.40.50.150">
    <property type="entry name" value="Vaccinia Virus protein VP39"/>
    <property type="match status" value="1"/>
</dbReference>
<reference evidence="1" key="1">
    <citation type="submission" date="2018-05" db="EMBL/GenBank/DDBJ databases">
        <authorList>
            <person name="Lanie J.A."/>
            <person name="Ng W.-L."/>
            <person name="Kazmierczak K.M."/>
            <person name="Andrzejewski T.M."/>
            <person name="Davidsen T.M."/>
            <person name="Wayne K.J."/>
            <person name="Tettelin H."/>
            <person name="Glass J.I."/>
            <person name="Rusch D."/>
            <person name="Podicherti R."/>
            <person name="Tsui H.-C.T."/>
            <person name="Winkler M.E."/>
        </authorList>
    </citation>
    <scope>NUCLEOTIDE SEQUENCE</scope>
</reference>
<accession>A0A381QL86</accession>
<dbReference type="InterPro" id="IPR029063">
    <property type="entry name" value="SAM-dependent_MTases_sf"/>
</dbReference>
<dbReference type="Pfam" id="PF13489">
    <property type="entry name" value="Methyltransf_23"/>
    <property type="match status" value="1"/>
</dbReference>
<sequence>VNDSAVEVELPGVHRVSDRCLRCFNEQQWYAESFLYDYFGDENVAGKRILEIGCAEAGLLKYYHTKGAVCSGIELTDTRYNNALVLNQPGIIHLFQADICIPETYQSEINHQYDYIVLRDVIEHIEEKETALKNIHGMLKEDGKMFMSFPPKYCSYAGHQQVIPKWIGKLPYLYLLPNFLYRAYLNLLGLPEQRISYFLSTKRTRISIKNMKRLINRTNFEIEKEDLYLLRPAYSFRFGLPRIKNPFSSIPGLNEFMTNGALYLLRKKSI</sequence>
<organism evidence="1">
    <name type="scientific">marine metagenome</name>
    <dbReference type="NCBI Taxonomy" id="408172"/>
    <lineage>
        <taxon>unclassified sequences</taxon>
        <taxon>metagenomes</taxon>
        <taxon>ecological metagenomes</taxon>
    </lineage>
</organism>
<feature type="non-terminal residue" evidence="1">
    <location>
        <position position="1"/>
    </location>
</feature>
<proteinExistence type="predicted"/>
<dbReference type="SUPFAM" id="SSF53335">
    <property type="entry name" value="S-adenosyl-L-methionine-dependent methyltransferases"/>
    <property type="match status" value="1"/>
</dbReference>
<dbReference type="PANTHER" id="PTHR43861">
    <property type="entry name" value="TRANS-ACONITATE 2-METHYLTRANSFERASE-RELATED"/>
    <property type="match status" value="1"/>
</dbReference>
<dbReference type="AlphaFoldDB" id="A0A381QL86"/>
<dbReference type="EMBL" id="UINC01001402">
    <property type="protein sequence ID" value="SUZ79800.1"/>
    <property type="molecule type" value="Genomic_DNA"/>
</dbReference>
<protein>
    <recommendedName>
        <fullName evidence="2">Methyltransferase type 11 domain-containing protein</fullName>
    </recommendedName>
</protein>
<dbReference type="CDD" id="cd02440">
    <property type="entry name" value="AdoMet_MTases"/>
    <property type="match status" value="1"/>
</dbReference>
<name>A0A381QL86_9ZZZZ</name>
<evidence type="ECO:0008006" key="2">
    <source>
        <dbReference type="Google" id="ProtNLM"/>
    </source>
</evidence>
<evidence type="ECO:0000313" key="1">
    <source>
        <dbReference type="EMBL" id="SUZ79800.1"/>
    </source>
</evidence>